<protein>
    <submittedName>
        <fullName evidence="7">Hydrolase</fullName>
    </submittedName>
</protein>
<dbReference type="Pfam" id="PF18564">
    <property type="entry name" value="Glyco_hydro_5_C"/>
    <property type="match status" value="1"/>
</dbReference>
<evidence type="ECO:0000256" key="3">
    <source>
        <dbReference type="ARBA" id="ARBA00023295"/>
    </source>
</evidence>
<dbReference type="EMBL" id="BTGD01000006">
    <property type="protein sequence ID" value="GMM55763.1"/>
    <property type="molecule type" value="Genomic_DNA"/>
</dbReference>
<evidence type="ECO:0000313" key="7">
    <source>
        <dbReference type="EMBL" id="GMM55763.1"/>
    </source>
</evidence>
<dbReference type="Gene3D" id="2.60.40.1180">
    <property type="entry name" value="Golgi alpha-mannosidase II"/>
    <property type="match status" value="1"/>
</dbReference>
<dbReference type="GO" id="GO:0000272">
    <property type="term" value="P:polysaccharide catabolic process"/>
    <property type="evidence" value="ECO:0007669"/>
    <property type="project" value="InterPro"/>
</dbReference>
<dbReference type="Proteomes" id="UP001377567">
    <property type="component" value="Unassembled WGS sequence"/>
</dbReference>
<dbReference type="SUPFAM" id="SSF51445">
    <property type="entry name" value="(Trans)glycosidases"/>
    <property type="match status" value="1"/>
</dbReference>
<dbReference type="Gene3D" id="3.20.20.80">
    <property type="entry name" value="Glycosidases"/>
    <property type="match status" value="2"/>
</dbReference>
<dbReference type="GO" id="GO:0050295">
    <property type="term" value="F:steryl-beta-glucosidase activity"/>
    <property type="evidence" value="ECO:0007669"/>
    <property type="project" value="TreeGrafter"/>
</dbReference>
<feature type="region of interest" description="Disordered" evidence="4">
    <location>
        <begin position="592"/>
        <end position="647"/>
    </location>
</feature>
<evidence type="ECO:0000256" key="2">
    <source>
        <dbReference type="ARBA" id="ARBA00022801"/>
    </source>
</evidence>
<dbReference type="InterPro" id="IPR018087">
    <property type="entry name" value="Glyco_hydro_5_CS"/>
</dbReference>
<comment type="similarity">
    <text evidence="1">Belongs to the glycosyl hydrolase 5 (cellulase A) family.</text>
</comment>
<sequence>MPEKLYISKKGEFCDADGNVVILRGVNLDPNAKTPANPAITTHFPIKDDSFWDGADDVSFIGHPFPLDQVETHINRIKSLGYNHIRLPFTWESLEHKGPGIYDYEYMDYLIEVLRIIDRVGGVYVYLDPHQDVWSRFSGGSGAPYWTLLAAGFQPKRFRKNEAAIVHNTIIDPQTGKDDPEAFPRMVWATNYYKLACQTMFTLFFAGKYFAPKCIINGVNIQDYLQQTYLDAILTLYKHIQQNAPELFESNCIIGLESMNEPNHGFLGTLNLGEIEKERNLRVGSTPTAFQSFMMGEGIDTTIERYSITVFGPQRAGLKNVSCMREKAWLSEEERNAADAKYGWQRDAGWLADTCIWRLHGVWEHTTHGPKLNIPDYFSRIEGVSATIDETYFINNMFPEYFNRFHKAFRAIDQESFVLLQPPVFKCPPNLRHLDIIPGKTICACHFYDGLSLMFKTWNKLYNVNTFGIVRGNYSNPIFSVVFGERRIRESFRDQLRMMKQEVHEILGKDIPVFFSEIGMPFDMNNKAAYSSGDYTSQTRAMNAIAYALEGNHLSFSLWCYASENCYKWGDNWNNEDFSIYSEDFAKHKAAITSASSKPRRAGSPSPSSSSSVSPSIRSGRTKTDFVERSQVVELSTPPTPHRETVDHSGIRALDALLRPFPVKIHGRFVSAGFDLDSKVYKLKIHARAPSKDADGTLAATYLFLPTHHFDVDTLSISTSSGTFMYNAEYQTLKWHHEGGKQSIMIAARAKKLGDEDSCVVM</sequence>
<evidence type="ECO:0000259" key="5">
    <source>
        <dbReference type="Pfam" id="PF00150"/>
    </source>
</evidence>
<evidence type="ECO:0000313" key="8">
    <source>
        <dbReference type="Proteomes" id="UP001377567"/>
    </source>
</evidence>
<proteinExistence type="inferred from homology"/>
<dbReference type="InterPro" id="IPR017853">
    <property type="entry name" value="GH"/>
</dbReference>
<dbReference type="AlphaFoldDB" id="A0AAV5RWX8"/>
<dbReference type="GO" id="GO:1904462">
    <property type="term" value="P:ergosteryl 3-beta-D-glucoside catabolic process"/>
    <property type="evidence" value="ECO:0007669"/>
    <property type="project" value="TreeGrafter"/>
</dbReference>
<evidence type="ECO:0000259" key="6">
    <source>
        <dbReference type="Pfam" id="PF18564"/>
    </source>
</evidence>
<keyword evidence="3" id="KW-0326">Glycosidase</keyword>
<comment type="caution">
    <text evidence="7">The sequence shown here is derived from an EMBL/GenBank/DDBJ whole genome shotgun (WGS) entry which is preliminary data.</text>
</comment>
<dbReference type="InterPro" id="IPR013780">
    <property type="entry name" value="Glyco_hydro_b"/>
</dbReference>
<feature type="domain" description="Glycoside hydrolase family 5" evidence="5">
    <location>
        <begin position="70"/>
        <end position="264"/>
    </location>
</feature>
<dbReference type="InterPro" id="IPR052066">
    <property type="entry name" value="Glycosphingolipid_Hydrolases"/>
</dbReference>
<evidence type="ECO:0000256" key="4">
    <source>
        <dbReference type="SAM" id="MobiDB-lite"/>
    </source>
</evidence>
<keyword evidence="2 7" id="KW-0378">Hydrolase</keyword>
<dbReference type="PANTHER" id="PTHR31308">
    <property type="match status" value="1"/>
</dbReference>
<reference evidence="7 8" key="1">
    <citation type="journal article" date="2023" name="Elife">
        <title>Identification of key yeast species and microbe-microbe interactions impacting larval growth of Drosophila in the wild.</title>
        <authorList>
            <person name="Mure A."/>
            <person name="Sugiura Y."/>
            <person name="Maeda R."/>
            <person name="Honda K."/>
            <person name="Sakurai N."/>
            <person name="Takahashi Y."/>
            <person name="Watada M."/>
            <person name="Katoh T."/>
            <person name="Gotoh A."/>
            <person name="Gotoh Y."/>
            <person name="Taniguchi I."/>
            <person name="Nakamura K."/>
            <person name="Hayashi T."/>
            <person name="Katayama T."/>
            <person name="Uemura T."/>
            <person name="Hattori Y."/>
        </authorList>
    </citation>
    <scope>NUCLEOTIDE SEQUENCE [LARGE SCALE GENOMIC DNA]</scope>
    <source>
        <strain evidence="7 8">KH-74</strain>
    </source>
</reference>
<accession>A0AAV5RWX8</accession>
<name>A0AAV5RWX8_MAUHU</name>
<feature type="domain" description="Glycoside hydrolase family 5 C-terminal" evidence="6">
    <location>
        <begin position="659"/>
        <end position="746"/>
    </location>
</feature>
<feature type="compositionally biased region" description="Low complexity" evidence="4">
    <location>
        <begin position="594"/>
        <end position="619"/>
    </location>
</feature>
<evidence type="ECO:0000256" key="1">
    <source>
        <dbReference type="ARBA" id="ARBA00005641"/>
    </source>
</evidence>
<dbReference type="PANTHER" id="PTHR31308:SF5">
    <property type="entry name" value="ERGOSTERYL-BETA-GLUCOSIDASE"/>
    <property type="match status" value="1"/>
</dbReference>
<gene>
    <name evidence="7" type="ORF">DAKH74_023790</name>
</gene>
<dbReference type="InterPro" id="IPR041036">
    <property type="entry name" value="GH5_C"/>
</dbReference>
<dbReference type="FunFam" id="3.20.20.80:FF:000174">
    <property type="entry name" value="YIR007W-like protein"/>
    <property type="match status" value="1"/>
</dbReference>
<organism evidence="7 8">
    <name type="scientific">Maudiozyma humilis</name>
    <name type="common">Sour dough yeast</name>
    <name type="synonym">Kazachstania humilis</name>
    <dbReference type="NCBI Taxonomy" id="51915"/>
    <lineage>
        <taxon>Eukaryota</taxon>
        <taxon>Fungi</taxon>
        <taxon>Dikarya</taxon>
        <taxon>Ascomycota</taxon>
        <taxon>Saccharomycotina</taxon>
        <taxon>Saccharomycetes</taxon>
        <taxon>Saccharomycetales</taxon>
        <taxon>Saccharomycetaceae</taxon>
        <taxon>Maudiozyma</taxon>
    </lineage>
</organism>
<keyword evidence="8" id="KW-1185">Reference proteome</keyword>
<dbReference type="InterPro" id="IPR001547">
    <property type="entry name" value="Glyco_hydro_5"/>
</dbReference>
<dbReference type="Pfam" id="PF00150">
    <property type="entry name" value="Cellulase"/>
    <property type="match status" value="1"/>
</dbReference>
<dbReference type="PROSITE" id="PS00659">
    <property type="entry name" value="GLYCOSYL_HYDROL_F5"/>
    <property type="match status" value="1"/>
</dbReference>